<protein>
    <recommendedName>
        <fullName evidence="5">Pentatricopeptide repeat-containing protein-mitochondrial domain-containing protein</fullName>
    </recommendedName>
</protein>
<dbReference type="PANTHER" id="PTHR47874">
    <property type="entry name" value="EXPRESSED PROTEIN"/>
    <property type="match status" value="1"/>
</dbReference>
<feature type="repeat" description="PPR" evidence="3">
    <location>
        <begin position="322"/>
        <end position="356"/>
    </location>
</feature>
<dbReference type="InterPro" id="IPR011990">
    <property type="entry name" value="TPR-like_helical_dom_sf"/>
</dbReference>
<sequence>MASSSSWTAVSFLPSSSSSSSFLGDFFAAGAGSSRGEVALPRRRISPLCGPLKYQPRRAPSSAPAERRRTAAPRRSSGAESQRPPRRSPAPRSPPRSREEVKRRHWREGEFPGVSEGSTAAAPRGTPIKNVKKKLEDREAAKAWVSTVTESLAERIQKKDWEGALEVFEMLRVQPFYSPKEGTYMKLLVLLGRSGQPAAAQKLFDTMVEEGLDPTAELYTALLSAYSRSNLLDEALSVLTTMKALPLCQPDVYTYSNLLKACADGGRFDLVDALASEMAERGITPNTVTQNVVLGGYGRAGRFEDMERVLAEMVESSVCPPDVWTMNIILGLLANAGRIELMERWYEKFRGIGIEPETRTFNILIGAYGRRGLYDKMTSVLEYMRKASFAWTTATYNNVIEAFAGAGDAKHMECAFEQMRAERMKADTKTFCCLIAGYSNSGLFHKVVAAVQLAERAEVPMTTAFFNAVLSACAKAGDLVEMERVFRRMKDARRSPDATTYTIMAEAYRGEGMTDRIYELEQELQSVTGVAPLVAL</sequence>
<dbReference type="PANTHER" id="PTHR47874:SF7">
    <property type="entry name" value="BNAA05G30910D PROTEIN"/>
    <property type="match status" value="1"/>
</dbReference>
<feature type="repeat" description="PPR" evidence="3">
    <location>
        <begin position="286"/>
        <end position="320"/>
    </location>
</feature>
<proteinExistence type="inferred from homology"/>
<accession>A0A7I8KMN9</accession>
<evidence type="ECO:0000256" key="4">
    <source>
        <dbReference type="SAM" id="MobiDB-lite"/>
    </source>
</evidence>
<dbReference type="OrthoDB" id="185373at2759"/>
<feature type="region of interest" description="Disordered" evidence="4">
    <location>
        <begin position="1"/>
        <end position="130"/>
    </location>
</feature>
<feature type="repeat" description="PPR" evidence="3">
    <location>
        <begin position="180"/>
        <end position="214"/>
    </location>
</feature>
<feature type="repeat" description="PPR" evidence="3">
    <location>
        <begin position="251"/>
        <end position="285"/>
    </location>
</feature>
<name>A0A7I8KMN9_SPIIN</name>
<dbReference type="Proteomes" id="UP000663760">
    <property type="component" value="Chromosome 6"/>
</dbReference>
<keyword evidence="2" id="KW-0677">Repeat</keyword>
<dbReference type="Pfam" id="PF13041">
    <property type="entry name" value="PPR_2"/>
    <property type="match status" value="2"/>
</dbReference>
<evidence type="ECO:0000256" key="1">
    <source>
        <dbReference type="ARBA" id="ARBA00007626"/>
    </source>
</evidence>
<dbReference type="Pfam" id="PF23276">
    <property type="entry name" value="TPR_24"/>
    <property type="match status" value="1"/>
</dbReference>
<gene>
    <name evidence="6" type="ORF">SI8410_06009221</name>
</gene>
<dbReference type="EMBL" id="LR746269">
    <property type="protein sequence ID" value="CAA7398556.1"/>
    <property type="molecule type" value="Genomic_DNA"/>
</dbReference>
<dbReference type="Gene3D" id="1.25.40.10">
    <property type="entry name" value="Tetratricopeptide repeat domain"/>
    <property type="match status" value="3"/>
</dbReference>
<feature type="repeat" description="PPR" evidence="3">
    <location>
        <begin position="357"/>
        <end position="391"/>
    </location>
</feature>
<feature type="repeat" description="PPR" evidence="3">
    <location>
        <begin position="215"/>
        <end position="249"/>
    </location>
</feature>
<dbReference type="PROSITE" id="PS51375">
    <property type="entry name" value="PPR"/>
    <property type="match status" value="8"/>
</dbReference>
<organism evidence="6 7">
    <name type="scientific">Spirodela intermedia</name>
    <name type="common">Intermediate duckweed</name>
    <dbReference type="NCBI Taxonomy" id="51605"/>
    <lineage>
        <taxon>Eukaryota</taxon>
        <taxon>Viridiplantae</taxon>
        <taxon>Streptophyta</taxon>
        <taxon>Embryophyta</taxon>
        <taxon>Tracheophyta</taxon>
        <taxon>Spermatophyta</taxon>
        <taxon>Magnoliopsida</taxon>
        <taxon>Liliopsida</taxon>
        <taxon>Araceae</taxon>
        <taxon>Lemnoideae</taxon>
        <taxon>Spirodela</taxon>
    </lineage>
</organism>
<feature type="domain" description="Pentatricopeptide repeat-containing protein-mitochondrial" evidence="5">
    <location>
        <begin position="369"/>
        <end position="488"/>
    </location>
</feature>
<evidence type="ECO:0000313" key="7">
    <source>
        <dbReference type="Proteomes" id="UP000663760"/>
    </source>
</evidence>
<comment type="similarity">
    <text evidence="1">Belongs to the PPR family. P subfamily.</text>
</comment>
<evidence type="ECO:0000259" key="5">
    <source>
        <dbReference type="Pfam" id="PF23276"/>
    </source>
</evidence>
<evidence type="ECO:0000313" key="6">
    <source>
        <dbReference type="EMBL" id="CAA7398556.1"/>
    </source>
</evidence>
<dbReference type="InterPro" id="IPR057027">
    <property type="entry name" value="TPR_mt"/>
</dbReference>
<reference evidence="6" key="1">
    <citation type="submission" date="2020-02" db="EMBL/GenBank/DDBJ databases">
        <authorList>
            <person name="Scholz U."/>
            <person name="Mascher M."/>
            <person name="Fiebig A."/>
        </authorList>
    </citation>
    <scope>NUCLEOTIDE SEQUENCE</scope>
</reference>
<keyword evidence="7" id="KW-1185">Reference proteome</keyword>
<dbReference type="AlphaFoldDB" id="A0A7I8KMN9"/>
<evidence type="ECO:0000256" key="2">
    <source>
        <dbReference type="ARBA" id="ARBA00022737"/>
    </source>
</evidence>
<feature type="compositionally biased region" description="Low complexity" evidence="4">
    <location>
        <begin position="9"/>
        <end position="36"/>
    </location>
</feature>
<feature type="compositionally biased region" description="Basic and acidic residues" evidence="4">
    <location>
        <begin position="96"/>
        <end position="110"/>
    </location>
</feature>
<feature type="repeat" description="PPR" evidence="3">
    <location>
        <begin position="462"/>
        <end position="496"/>
    </location>
</feature>
<feature type="repeat" description="PPR" evidence="3">
    <location>
        <begin position="392"/>
        <end position="426"/>
    </location>
</feature>
<dbReference type="GO" id="GO:0003729">
    <property type="term" value="F:mRNA binding"/>
    <property type="evidence" value="ECO:0007669"/>
    <property type="project" value="InterPro"/>
</dbReference>
<dbReference type="NCBIfam" id="TIGR00756">
    <property type="entry name" value="PPR"/>
    <property type="match status" value="5"/>
</dbReference>
<dbReference type="InterPro" id="IPR002885">
    <property type="entry name" value="PPR_rpt"/>
</dbReference>
<dbReference type="InterPro" id="IPR044179">
    <property type="entry name" value="PPR5-like"/>
</dbReference>
<evidence type="ECO:0000256" key="3">
    <source>
        <dbReference type="PROSITE-ProRule" id="PRU00708"/>
    </source>
</evidence>
<dbReference type="Pfam" id="PF01535">
    <property type="entry name" value="PPR"/>
    <property type="match status" value="1"/>
</dbReference>